<proteinExistence type="predicted"/>
<dbReference type="Proteomes" id="UP000241890">
    <property type="component" value="Unassembled WGS sequence"/>
</dbReference>
<feature type="transmembrane region" description="Helical" evidence="6">
    <location>
        <begin position="625"/>
        <end position="645"/>
    </location>
</feature>
<evidence type="ECO:0000313" key="10">
    <source>
        <dbReference type="Proteomes" id="UP000241890"/>
    </source>
</evidence>
<dbReference type="Gene3D" id="1.20.1560.10">
    <property type="entry name" value="ABC transporter type 1, transmembrane domain"/>
    <property type="match status" value="3"/>
</dbReference>
<feature type="transmembrane region" description="Helical" evidence="6">
    <location>
        <begin position="805"/>
        <end position="832"/>
    </location>
</feature>
<feature type="compositionally biased region" description="Basic and acidic residues" evidence="5">
    <location>
        <begin position="940"/>
        <end position="952"/>
    </location>
</feature>
<evidence type="ECO:0000256" key="6">
    <source>
        <dbReference type="SAM" id="Phobius"/>
    </source>
</evidence>
<evidence type="ECO:0000256" key="1">
    <source>
        <dbReference type="ARBA" id="ARBA00004141"/>
    </source>
</evidence>
<evidence type="ECO:0000259" key="8">
    <source>
        <dbReference type="PROSITE" id="PS50929"/>
    </source>
</evidence>
<evidence type="ECO:0000256" key="3">
    <source>
        <dbReference type="ARBA" id="ARBA00022989"/>
    </source>
</evidence>
<dbReference type="InterPro" id="IPR003439">
    <property type="entry name" value="ABC_transporter-like_ATP-bd"/>
</dbReference>
<dbReference type="InParanoid" id="A0A2R5GP92"/>
<organism evidence="9 10">
    <name type="scientific">Hondaea fermentalgiana</name>
    <dbReference type="NCBI Taxonomy" id="2315210"/>
    <lineage>
        <taxon>Eukaryota</taxon>
        <taxon>Sar</taxon>
        <taxon>Stramenopiles</taxon>
        <taxon>Bigyra</taxon>
        <taxon>Labyrinthulomycetes</taxon>
        <taxon>Thraustochytrida</taxon>
        <taxon>Thraustochytriidae</taxon>
        <taxon>Hondaea</taxon>
    </lineage>
</organism>
<dbReference type="OrthoDB" id="203818at2759"/>
<protein>
    <submittedName>
        <fullName evidence="9">ABC transporter B family member 3</fullName>
    </submittedName>
</protein>
<dbReference type="GO" id="GO:0034040">
    <property type="term" value="F:ATPase-coupled lipid transmembrane transporter activity"/>
    <property type="evidence" value="ECO:0007669"/>
    <property type="project" value="TreeGrafter"/>
</dbReference>
<dbReference type="PANTHER" id="PTHR24221">
    <property type="entry name" value="ATP-BINDING CASSETTE SUB-FAMILY B"/>
    <property type="match status" value="1"/>
</dbReference>
<feature type="region of interest" description="Disordered" evidence="5">
    <location>
        <begin position="932"/>
        <end position="952"/>
    </location>
</feature>
<feature type="transmembrane region" description="Helical" evidence="6">
    <location>
        <begin position="118"/>
        <end position="140"/>
    </location>
</feature>
<dbReference type="Pfam" id="PF00005">
    <property type="entry name" value="ABC_tran"/>
    <property type="match status" value="1"/>
</dbReference>
<evidence type="ECO:0000256" key="5">
    <source>
        <dbReference type="SAM" id="MobiDB-lite"/>
    </source>
</evidence>
<evidence type="ECO:0000259" key="7">
    <source>
        <dbReference type="PROSITE" id="PS50893"/>
    </source>
</evidence>
<dbReference type="Gene3D" id="3.40.50.300">
    <property type="entry name" value="P-loop containing nucleotide triphosphate hydrolases"/>
    <property type="match status" value="1"/>
</dbReference>
<keyword evidence="10" id="KW-1185">Reference proteome</keyword>
<dbReference type="InterPro" id="IPR036640">
    <property type="entry name" value="ABC1_TM_sf"/>
</dbReference>
<dbReference type="GO" id="GO:0005524">
    <property type="term" value="F:ATP binding"/>
    <property type="evidence" value="ECO:0007669"/>
    <property type="project" value="InterPro"/>
</dbReference>
<feature type="transmembrane region" description="Helical" evidence="6">
    <location>
        <begin position="567"/>
        <end position="589"/>
    </location>
</feature>
<dbReference type="InterPro" id="IPR017871">
    <property type="entry name" value="ABC_transporter-like_CS"/>
</dbReference>
<dbReference type="PROSITE" id="PS00211">
    <property type="entry name" value="ABC_TRANSPORTER_1"/>
    <property type="match status" value="1"/>
</dbReference>
<evidence type="ECO:0000256" key="2">
    <source>
        <dbReference type="ARBA" id="ARBA00022692"/>
    </source>
</evidence>
<feature type="transmembrane region" description="Helical" evidence="6">
    <location>
        <begin position="209"/>
        <end position="238"/>
    </location>
</feature>
<feature type="transmembrane region" description="Helical" evidence="6">
    <location>
        <begin position="971"/>
        <end position="994"/>
    </location>
</feature>
<dbReference type="InterPro" id="IPR011527">
    <property type="entry name" value="ABC1_TM_dom"/>
</dbReference>
<feature type="transmembrane region" description="Helical" evidence="6">
    <location>
        <begin position="1210"/>
        <end position="1237"/>
    </location>
</feature>
<reference evidence="9 10" key="1">
    <citation type="submission" date="2017-12" db="EMBL/GenBank/DDBJ databases">
        <title>Sequencing, de novo assembly and annotation of complete genome of a new Thraustochytrid species, strain FCC1311.</title>
        <authorList>
            <person name="Sedici K."/>
            <person name="Godart F."/>
            <person name="Aiese Cigliano R."/>
            <person name="Sanseverino W."/>
            <person name="Barakat M."/>
            <person name="Ortet P."/>
            <person name="Marechal E."/>
            <person name="Cagnac O."/>
            <person name="Amato A."/>
        </authorList>
    </citation>
    <scope>NUCLEOTIDE SEQUENCE [LARGE SCALE GENOMIC DNA]</scope>
</reference>
<keyword evidence="4 6" id="KW-0472">Membrane</keyword>
<dbReference type="EMBL" id="BEYU01000128">
    <property type="protein sequence ID" value="GBG32692.1"/>
    <property type="molecule type" value="Genomic_DNA"/>
</dbReference>
<feature type="transmembrane region" description="Helical" evidence="6">
    <location>
        <begin position="838"/>
        <end position="855"/>
    </location>
</feature>
<gene>
    <name evidence="9" type="ORF">FCC1311_089172</name>
</gene>
<dbReference type="SUPFAM" id="SSF52540">
    <property type="entry name" value="P-loop containing nucleoside triphosphate hydrolases"/>
    <property type="match status" value="1"/>
</dbReference>
<dbReference type="InterPro" id="IPR039421">
    <property type="entry name" value="Type_1_exporter"/>
</dbReference>
<keyword evidence="2 6" id="KW-0812">Transmembrane</keyword>
<evidence type="ECO:0000313" key="9">
    <source>
        <dbReference type="EMBL" id="GBG32692.1"/>
    </source>
</evidence>
<feature type="compositionally biased region" description="Acidic residues" evidence="5">
    <location>
        <begin position="1305"/>
        <end position="1316"/>
    </location>
</feature>
<dbReference type="PANTHER" id="PTHR24221:SF654">
    <property type="entry name" value="ATP-BINDING CASSETTE SUB-FAMILY B MEMBER 6"/>
    <property type="match status" value="1"/>
</dbReference>
<feature type="region of interest" description="Disordered" evidence="5">
    <location>
        <begin position="1294"/>
        <end position="1323"/>
    </location>
</feature>
<feature type="domain" description="ABC transmembrane type-1" evidence="8">
    <location>
        <begin position="207"/>
        <end position="340"/>
    </location>
</feature>
<comment type="caution">
    <text evidence="9">The sequence shown here is derived from an EMBL/GenBank/DDBJ whole genome shotgun (WGS) entry which is preliminary data.</text>
</comment>
<feature type="transmembrane region" description="Helical" evidence="6">
    <location>
        <begin position="64"/>
        <end position="84"/>
    </location>
</feature>
<dbReference type="PROSITE" id="PS50929">
    <property type="entry name" value="ABC_TM1F"/>
    <property type="match status" value="2"/>
</dbReference>
<feature type="domain" description="ABC transporter" evidence="7">
    <location>
        <begin position="294"/>
        <end position="531"/>
    </location>
</feature>
<evidence type="ECO:0000256" key="4">
    <source>
        <dbReference type="ARBA" id="ARBA00023136"/>
    </source>
</evidence>
<keyword evidence="3 6" id="KW-1133">Transmembrane helix</keyword>
<sequence>MKSSFKSAAHDGEGPEDIEMNIMKAQCSKKERVNDKHGQVSDVSTASTFDMEEVGSLAAGVSKYNLYGIIFIGCLSVVVNKWLLAVAMRKIFTWLEASFAGGPGVFSMTTSPFWESIFLIRLSFYEVFGVLLFTTVIIAVTTSLLQALPVRVAGATARARRELVLRVSLDSMRLIQQGYDASMLLESISLLYEYEANTMYTRVSAKLTILLVTIIVFIVYWQGSMLVTAAGLAMVAALRLQRKVVNPYQCQRTSLMGKVHASILDALRSADVVTMHNMEDEECRSLDQEERQVSKLELIISRIMVVLGVPAILGLVVSLPLVLVLSWEIFQGTTQIEEAVDTMFALLAMFFMADEAHKSHSRLALTDQQAMGFVSQDSKLFARSIRENIWYGNEGSPDDDLIWEVLEQVGLATWVEGLRESLDTVLATERMVSGGQAQRLQIARLLCRKGVHYVLLDECMSALDPSMRAHVTIALQMFLRGKTALVITHSHDTISDLCDHVVHIGKLQAGEQQAFLSTSNYLAGIQREQAATRKASKKYSTRPRRSHYNDDDLGLDVSEAKSWRRTILVIVYLKTLSTVSLKWLVAVMLRKIFVWLEETFSGGSSLFGLPTSGFWNAIFLNTVDFYTLLGLSMGPMVMIALGTGIIRALPVRLAGVYARARRARLVEIALTTMALTEMNVDANYLLEQISLLNEYESHVQGPRLDSVVHIVVVTIFCFVLFWQATVFTVLLLAITILLRFSLQDRLLQEPYRRRAEITSNVHTSIDDVLRGADVVATHNMEWREMNALAAKEAPGIKIDRQIWRVLLIMGFPELFAVGLMLPGVLLLARLMFDDTDSVSDAINTLFALTAMYFVFDEGHKGLITLILTSSQAQSYKQSLGVVNEVLAAVPPRQRLRENFKMDGGHDSEMESDPVVPGSLVFENVTISKGAKSWTEDEDFEQRNEQFDTPERPRDDAALGLDVPGAVKWRRFIFCFDMIGTLATIALKWLVAVMLRKIFIWLEETFTGARGFLGLPTSKFWETIFLEDLPFYTVFSLTIFVGVLIALGTAILRALPVRLAGAYARARRARLVDLAINTRMLSEMEIDPSYLLEQISVLFEFEANVKYQRTSCVVRICFVIVFCLVLFWQGTLLNFAFLLAMVGLHFILQDRMQEKPSARRAELMSKVHACIIDVLRGADVVATHNMEKSEMKALAAKEEPGIGIDREMWQVLFLVGFPELIILSVMMPSLILLARLMLESTESVSDAANTLFALTAMFFVFDEGHKSLRTLIDTNSQAHEYAQALERVNAALTAASAQGDTPGMTDSEDDDEDDDDNYPVLHKA</sequence>
<feature type="transmembrane region" description="Helical" evidence="6">
    <location>
        <begin position="706"/>
        <end position="738"/>
    </location>
</feature>
<feature type="transmembrane region" description="Helical" evidence="6">
    <location>
        <begin position="303"/>
        <end position="327"/>
    </location>
</feature>
<dbReference type="GO" id="GO:0140359">
    <property type="term" value="F:ABC-type transporter activity"/>
    <property type="evidence" value="ECO:0007669"/>
    <property type="project" value="InterPro"/>
</dbReference>
<feature type="domain" description="ABC transmembrane type-1" evidence="8">
    <location>
        <begin position="704"/>
        <end position="853"/>
    </location>
</feature>
<name>A0A2R5GP92_9STRA</name>
<dbReference type="GO" id="GO:0016887">
    <property type="term" value="F:ATP hydrolysis activity"/>
    <property type="evidence" value="ECO:0007669"/>
    <property type="project" value="InterPro"/>
</dbReference>
<comment type="subcellular location">
    <subcellularLocation>
        <location evidence="1">Membrane</location>
        <topology evidence="1">Multi-pass membrane protein</topology>
    </subcellularLocation>
</comment>
<feature type="transmembrane region" description="Helical" evidence="6">
    <location>
        <begin position="1111"/>
        <end position="1128"/>
    </location>
</feature>
<dbReference type="SUPFAM" id="SSF90123">
    <property type="entry name" value="ABC transporter transmembrane region"/>
    <property type="match status" value="3"/>
</dbReference>
<accession>A0A2R5GP92</accession>
<dbReference type="InterPro" id="IPR027417">
    <property type="entry name" value="P-loop_NTPase"/>
</dbReference>
<feature type="transmembrane region" description="Helical" evidence="6">
    <location>
        <begin position="1030"/>
        <end position="1054"/>
    </location>
</feature>
<dbReference type="GO" id="GO:0016020">
    <property type="term" value="C:membrane"/>
    <property type="evidence" value="ECO:0007669"/>
    <property type="project" value="UniProtKB-SubCell"/>
</dbReference>
<dbReference type="PROSITE" id="PS50893">
    <property type="entry name" value="ABC_TRANSPORTER_2"/>
    <property type="match status" value="1"/>
</dbReference>